<reference evidence="13" key="1">
    <citation type="submission" date="2019-12" db="UniProtKB">
        <authorList>
            <consortium name="WormBaseParasite"/>
        </authorList>
    </citation>
    <scope>IDENTIFICATION</scope>
</reference>
<dbReference type="SMART" id="SM00204">
    <property type="entry name" value="TGFB"/>
    <property type="match status" value="1"/>
</dbReference>
<dbReference type="InterPro" id="IPR001111">
    <property type="entry name" value="TGF-b_propeptide"/>
</dbReference>
<sequence length="421" mass="47424">MDGAMNSILLTLIAALVFVASGSDAPPTASIFYADDGLQQTVAYPLLKSHEREEFQREILRLLGLQRPPHPDKSLFPGPHNMLPDYMVDLYRDAQDEENDIVGPDVQLNRNLPRHFPAHNFERNNMASEVGFDLFDWSEADTVMSFPNHVPNSEQTSRYRYDVSDIQAGYRLIGAELRMYRNDSALGHLIAGNEINLSVFKVNGGADSSFQSDLVSSVSVDGRTKGWIVLNATSILRYWTMHPDKNGGLEIVVFDDKGRRWSASDFGVVDCFIVGYFCTNNEGAHTRVKRSSPLAAELSYNDMDWSSVIGVDTKWTRSVCQRRTLYVSFRDLGWQDWIIAPDGYAAYYCFGECSFPLNTHMNATNHAIVQTLVHLMYPERVPKPFCAATKLSSISVLYFDDHSNVVLKKYNNMVVKSCGCH</sequence>
<evidence type="ECO:0000313" key="12">
    <source>
        <dbReference type="Proteomes" id="UP000046395"/>
    </source>
</evidence>
<proteinExistence type="inferred from homology"/>
<dbReference type="STRING" id="70415.A0A5S6R447"/>
<evidence type="ECO:0000256" key="7">
    <source>
        <dbReference type="ARBA" id="ARBA00023157"/>
    </source>
</evidence>
<evidence type="ECO:0000313" key="13">
    <source>
        <dbReference type="WBParaSite" id="TMUE_3000014285.1"/>
    </source>
</evidence>
<name>A0A5S6R447_TRIMR</name>
<evidence type="ECO:0000259" key="11">
    <source>
        <dbReference type="PROSITE" id="PS51362"/>
    </source>
</evidence>
<keyword evidence="12" id="KW-1185">Reference proteome</keyword>
<keyword evidence="4" id="KW-0964">Secreted</keyword>
<dbReference type="PROSITE" id="PS00250">
    <property type="entry name" value="TGF_BETA_1"/>
    <property type="match status" value="1"/>
</dbReference>
<feature type="chain" id="PRO_5024321966" evidence="10">
    <location>
        <begin position="23"/>
        <end position="421"/>
    </location>
</feature>
<dbReference type="Proteomes" id="UP000046395">
    <property type="component" value="Unassembled WGS sequence"/>
</dbReference>
<dbReference type="PANTHER" id="PTHR11848:SF310">
    <property type="entry name" value="PROTEIN 60A-RELATED"/>
    <property type="match status" value="1"/>
</dbReference>
<dbReference type="PANTHER" id="PTHR11848">
    <property type="entry name" value="TGF-BETA FAMILY"/>
    <property type="match status" value="1"/>
</dbReference>
<keyword evidence="6 9" id="KW-0339">Growth factor</keyword>
<dbReference type="SUPFAM" id="SSF57501">
    <property type="entry name" value="Cystine-knot cytokines"/>
    <property type="match status" value="1"/>
</dbReference>
<dbReference type="PRINTS" id="PR00669">
    <property type="entry name" value="INHIBINA"/>
</dbReference>
<dbReference type="InterPro" id="IPR029034">
    <property type="entry name" value="Cystine-knot_cytokine"/>
</dbReference>
<dbReference type="Gene3D" id="2.10.90.10">
    <property type="entry name" value="Cystine-knot cytokines"/>
    <property type="match status" value="1"/>
</dbReference>
<evidence type="ECO:0000256" key="4">
    <source>
        <dbReference type="ARBA" id="ARBA00022525"/>
    </source>
</evidence>
<keyword evidence="5 10" id="KW-0732">Signal</keyword>
<comment type="similarity">
    <text evidence="2 9">Belongs to the TGF-beta family.</text>
</comment>
<organism evidence="12 13">
    <name type="scientific">Trichuris muris</name>
    <name type="common">Mouse whipworm</name>
    <dbReference type="NCBI Taxonomy" id="70415"/>
    <lineage>
        <taxon>Eukaryota</taxon>
        <taxon>Metazoa</taxon>
        <taxon>Ecdysozoa</taxon>
        <taxon>Nematoda</taxon>
        <taxon>Enoplea</taxon>
        <taxon>Dorylaimia</taxon>
        <taxon>Trichinellida</taxon>
        <taxon>Trichuridae</taxon>
        <taxon>Trichuris</taxon>
    </lineage>
</organism>
<dbReference type="Pfam" id="PF00688">
    <property type="entry name" value="TGFb_propeptide"/>
    <property type="match status" value="1"/>
</dbReference>
<evidence type="ECO:0000256" key="9">
    <source>
        <dbReference type="RuleBase" id="RU000354"/>
    </source>
</evidence>
<dbReference type="InterPro" id="IPR017948">
    <property type="entry name" value="TGFb_CS"/>
</dbReference>
<dbReference type="InterPro" id="IPR001839">
    <property type="entry name" value="TGF-b_C"/>
</dbReference>
<dbReference type="AlphaFoldDB" id="A0A5S6R447"/>
<accession>A0A5S6R447</accession>
<evidence type="ECO:0000256" key="2">
    <source>
        <dbReference type="ARBA" id="ARBA00006656"/>
    </source>
</evidence>
<evidence type="ECO:0000256" key="1">
    <source>
        <dbReference type="ARBA" id="ARBA00004613"/>
    </source>
</evidence>
<dbReference type="Gene3D" id="2.60.120.970">
    <property type="match status" value="1"/>
</dbReference>
<dbReference type="GO" id="GO:0008083">
    <property type="term" value="F:growth factor activity"/>
    <property type="evidence" value="ECO:0007669"/>
    <property type="project" value="UniProtKB-KW"/>
</dbReference>
<evidence type="ECO:0000256" key="3">
    <source>
        <dbReference type="ARBA" id="ARBA00022514"/>
    </source>
</evidence>
<dbReference type="CDD" id="cd13761">
    <property type="entry name" value="TGF_beta_BMP5_like"/>
    <property type="match status" value="1"/>
</dbReference>
<dbReference type="GO" id="GO:0005615">
    <property type="term" value="C:extracellular space"/>
    <property type="evidence" value="ECO:0007669"/>
    <property type="project" value="UniProtKB-KW"/>
</dbReference>
<feature type="signal peptide" evidence="10">
    <location>
        <begin position="1"/>
        <end position="22"/>
    </location>
</feature>
<dbReference type="Pfam" id="PF00019">
    <property type="entry name" value="TGF_beta"/>
    <property type="match status" value="1"/>
</dbReference>
<dbReference type="FunFam" id="2.10.90.10:FF:000003">
    <property type="entry name" value="Bone morphogenetic protein 5"/>
    <property type="match status" value="1"/>
</dbReference>
<dbReference type="InterPro" id="IPR015615">
    <property type="entry name" value="TGF-beta-rel"/>
</dbReference>
<dbReference type="PROSITE" id="PS51362">
    <property type="entry name" value="TGF_BETA_2"/>
    <property type="match status" value="1"/>
</dbReference>
<protein>
    <submittedName>
        <fullName evidence="13">TGF_BETA_2 domain-containing protein</fullName>
    </submittedName>
</protein>
<dbReference type="WBParaSite" id="TMUE_3000014285.1">
    <property type="protein sequence ID" value="TMUE_3000014285.1"/>
    <property type="gene ID" value="WBGene00291676"/>
</dbReference>
<keyword evidence="8" id="KW-0325">Glycoprotein</keyword>
<evidence type="ECO:0000256" key="8">
    <source>
        <dbReference type="ARBA" id="ARBA00023180"/>
    </source>
</evidence>
<keyword evidence="3" id="KW-0202">Cytokine</keyword>
<evidence type="ECO:0000256" key="6">
    <source>
        <dbReference type="ARBA" id="ARBA00023030"/>
    </source>
</evidence>
<dbReference type="GO" id="GO:0032502">
    <property type="term" value="P:developmental process"/>
    <property type="evidence" value="ECO:0007669"/>
    <property type="project" value="UniProtKB-ARBA"/>
</dbReference>
<evidence type="ECO:0000256" key="5">
    <source>
        <dbReference type="ARBA" id="ARBA00022729"/>
    </source>
</evidence>
<keyword evidence="7" id="KW-1015">Disulfide bond</keyword>
<dbReference type="GO" id="GO:0005125">
    <property type="term" value="F:cytokine activity"/>
    <property type="evidence" value="ECO:0007669"/>
    <property type="project" value="UniProtKB-KW"/>
</dbReference>
<comment type="subcellular location">
    <subcellularLocation>
        <location evidence="1">Secreted</location>
    </subcellularLocation>
</comment>
<evidence type="ECO:0000256" key="10">
    <source>
        <dbReference type="SAM" id="SignalP"/>
    </source>
</evidence>
<feature type="domain" description="TGF-beta family profile" evidence="11">
    <location>
        <begin position="287"/>
        <end position="421"/>
    </location>
</feature>